<sequence length="498" mass="53427">MKSNTFVLNRQWFQTMVGAVSVSVLMFLSACTVGPDYKAPAQSLSQHYDQQAEQRLGEGGNKVAEQHIELGKKVSGDWWSAFHSPKLDKVVRRAIDGNLELVAADATIRQAASSVAAAEGALYPQVDFGAQAGRQRTHNGPEPTVSNFYAIGPRVGFDLDAFGGTKRLVEQKEAFTSLQKHRYEAAYLTLTGDVASQALLVASANAQMEAVEKLLANDAKNLELVRMAHTNGTTTQIDVSLAETRLAQDRTLLPPLAQQRDSARHALSVLTGKGPGDWTAPDFNLAEFVLPSNVPVSLPSEMAHDRPDVLQAEAELHMASAAVGVATANLYPHVTLSASLAQAASGNGGAALWSLAAGLAGPIFDGGTLKAERQAAVDGYKATLAGYQQTVIQSFGQVADTLQAINHDSEENLAQEDALRAAETSFRLNQQAYAQGENSILQVLEAERAYERALLGRIRVKTAQYLDTVRLYVALGGNSVGVSEQRVASREEPKTVYQ</sequence>
<evidence type="ECO:0000256" key="7">
    <source>
        <dbReference type="ARBA" id="ARBA00023288"/>
    </source>
</evidence>
<feature type="transmembrane region" description="Helical" evidence="9">
    <location>
        <begin position="12"/>
        <end position="30"/>
    </location>
</feature>
<evidence type="ECO:0000256" key="4">
    <source>
        <dbReference type="ARBA" id="ARBA00023136"/>
    </source>
</evidence>
<proteinExistence type="inferred from homology"/>
<dbReference type="InterPro" id="IPR003423">
    <property type="entry name" value="OMP_efflux"/>
</dbReference>
<evidence type="ECO:0000256" key="3">
    <source>
        <dbReference type="ARBA" id="ARBA00022692"/>
    </source>
</evidence>
<evidence type="ECO:0000256" key="9">
    <source>
        <dbReference type="SAM" id="Phobius"/>
    </source>
</evidence>
<comment type="subcellular location">
    <subcellularLocation>
        <location evidence="8">Cell outer membrane</location>
        <topology evidence="8">Lipid-anchor</topology>
    </subcellularLocation>
</comment>
<evidence type="ECO:0000256" key="5">
    <source>
        <dbReference type="ARBA" id="ARBA00023139"/>
    </source>
</evidence>
<dbReference type="PROSITE" id="PS51257">
    <property type="entry name" value="PROKAR_LIPOPROTEIN"/>
    <property type="match status" value="1"/>
</dbReference>
<dbReference type="InterPro" id="IPR010131">
    <property type="entry name" value="MdtP/NodT-like"/>
</dbReference>
<evidence type="ECO:0000256" key="2">
    <source>
        <dbReference type="ARBA" id="ARBA00022452"/>
    </source>
</evidence>
<gene>
    <name evidence="10" type="ORF">BK658_18625</name>
</gene>
<evidence type="ECO:0000256" key="8">
    <source>
        <dbReference type="RuleBase" id="RU362097"/>
    </source>
</evidence>
<dbReference type="PANTHER" id="PTHR30203:SF33">
    <property type="entry name" value="BLR4455 PROTEIN"/>
    <property type="match status" value="1"/>
</dbReference>
<dbReference type="EMBL" id="MOBI01000020">
    <property type="protein sequence ID" value="ROM94561.1"/>
    <property type="molecule type" value="Genomic_DNA"/>
</dbReference>
<keyword evidence="3 8" id="KW-0812">Transmembrane</keyword>
<evidence type="ECO:0000313" key="11">
    <source>
        <dbReference type="Proteomes" id="UP000284684"/>
    </source>
</evidence>
<keyword evidence="4 8" id="KW-0472">Membrane</keyword>
<dbReference type="GO" id="GO:0015562">
    <property type="term" value="F:efflux transmembrane transporter activity"/>
    <property type="evidence" value="ECO:0007669"/>
    <property type="project" value="InterPro"/>
</dbReference>
<keyword evidence="2 8" id="KW-1134">Transmembrane beta strand</keyword>
<keyword evidence="5 8" id="KW-0564">Palmitate</keyword>
<accession>A0A423GPM3</accession>
<keyword evidence="6" id="KW-0998">Cell outer membrane</keyword>
<dbReference type="SUPFAM" id="SSF56954">
    <property type="entry name" value="Outer membrane efflux proteins (OEP)"/>
    <property type="match status" value="1"/>
</dbReference>
<name>A0A423GPM3_9PSED</name>
<dbReference type="Gene3D" id="2.20.200.10">
    <property type="entry name" value="Outer membrane efflux proteins (OEP)"/>
    <property type="match status" value="1"/>
</dbReference>
<keyword evidence="7 8" id="KW-0449">Lipoprotein</keyword>
<protein>
    <submittedName>
        <fullName evidence="10">RND transporter</fullName>
    </submittedName>
</protein>
<dbReference type="AlphaFoldDB" id="A0A423GPM3"/>
<dbReference type="GO" id="GO:0009279">
    <property type="term" value="C:cell outer membrane"/>
    <property type="evidence" value="ECO:0007669"/>
    <property type="project" value="UniProtKB-SubCell"/>
</dbReference>
<comment type="caution">
    <text evidence="10">The sequence shown here is derived from an EMBL/GenBank/DDBJ whole genome shotgun (WGS) entry which is preliminary data.</text>
</comment>
<keyword evidence="9" id="KW-1133">Transmembrane helix</keyword>
<comment type="similarity">
    <text evidence="1 8">Belongs to the outer membrane factor (OMF) (TC 1.B.17) family.</text>
</comment>
<dbReference type="PANTHER" id="PTHR30203">
    <property type="entry name" value="OUTER MEMBRANE CATION EFFLUX PROTEIN"/>
    <property type="match status" value="1"/>
</dbReference>
<evidence type="ECO:0000256" key="6">
    <source>
        <dbReference type="ARBA" id="ARBA00023237"/>
    </source>
</evidence>
<dbReference type="RefSeq" id="WP_123583679.1">
    <property type="nucleotide sequence ID" value="NZ_MOBI01000020.1"/>
</dbReference>
<organism evidence="10 11">
    <name type="scientific">Pseudomonas brassicacearum</name>
    <dbReference type="NCBI Taxonomy" id="930166"/>
    <lineage>
        <taxon>Bacteria</taxon>
        <taxon>Pseudomonadati</taxon>
        <taxon>Pseudomonadota</taxon>
        <taxon>Gammaproteobacteria</taxon>
        <taxon>Pseudomonadales</taxon>
        <taxon>Pseudomonadaceae</taxon>
        <taxon>Pseudomonas</taxon>
    </lineage>
</organism>
<dbReference type="Proteomes" id="UP000284684">
    <property type="component" value="Unassembled WGS sequence"/>
</dbReference>
<dbReference type="NCBIfam" id="TIGR01845">
    <property type="entry name" value="outer_NodT"/>
    <property type="match status" value="1"/>
</dbReference>
<evidence type="ECO:0000256" key="1">
    <source>
        <dbReference type="ARBA" id="ARBA00007613"/>
    </source>
</evidence>
<reference evidence="10 11" key="1">
    <citation type="submission" date="2016-10" db="EMBL/GenBank/DDBJ databases">
        <title>Comparative genome analysis of multiple Pseudomonas spp. focuses on biocontrol and plant growth promoting traits.</title>
        <authorList>
            <person name="Tao X.-Y."/>
            <person name="Taylor C.G."/>
        </authorList>
    </citation>
    <scope>NUCLEOTIDE SEQUENCE [LARGE SCALE GENOMIC DNA]</scope>
    <source>
        <strain evidence="10 11">37D10</strain>
    </source>
</reference>
<dbReference type="Gene3D" id="1.20.1600.10">
    <property type="entry name" value="Outer membrane efflux proteins (OEP)"/>
    <property type="match status" value="1"/>
</dbReference>
<dbReference type="Pfam" id="PF02321">
    <property type="entry name" value="OEP"/>
    <property type="match status" value="2"/>
</dbReference>
<evidence type="ECO:0000313" key="10">
    <source>
        <dbReference type="EMBL" id="ROM94561.1"/>
    </source>
</evidence>